<proteinExistence type="predicted"/>
<dbReference type="Pfam" id="PF00634">
    <property type="entry name" value="BRCA2"/>
    <property type="match status" value="3"/>
</dbReference>
<gene>
    <name evidence="8" type="ORF">H6P81_019859</name>
</gene>
<dbReference type="PROSITE" id="PS50138">
    <property type="entry name" value="BRCA2_REPEAT"/>
    <property type="match status" value="3"/>
</dbReference>
<evidence type="ECO:0000256" key="4">
    <source>
        <dbReference type="ARBA" id="ARBA00023172"/>
    </source>
</evidence>
<dbReference type="CDD" id="cd04493">
    <property type="entry name" value="BRCA2DBD_OB1"/>
    <property type="match status" value="1"/>
</dbReference>
<dbReference type="GO" id="GO:0003677">
    <property type="term" value="F:DNA binding"/>
    <property type="evidence" value="ECO:0007669"/>
    <property type="project" value="UniProtKB-KW"/>
</dbReference>
<dbReference type="GO" id="GO:0006355">
    <property type="term" value="P:regulation of DNA-templated transcription"/>
    <property type="evidence" value="ECO:0007669"/>
    <property type="project" value="TreeGrafter"/>
</dbReference>
<dbReference type="PANTHER" id="PTHR11289:SF0">
    <property type="entry name" value="BREAST CANCER TYPE 2 SUSCEPTIBILITY PROTEIN"/>
    <property type="match status" value="1"/>
</dbReference>
<evidence type="ECO:0000256" key="3">
    <source>
        <dbReference type="ARBA" id="ARBA00023125"/>
    </source>
</evidence>
<accession>A0AAV7DTS6</accession>
<evidence type="ECO:0000259" key="6">
    <source>
        <dbReference type="Pfam" id="PF09103"/>
    </source>
</evidence>
<keyword evidence="3" id="KW-0238">DNA-binding</keyword>
<keyword evidence="2" id="KW-0227">DNA damage</keyword>
<dbReference type="EMBL" id="JAINDJ010000008">
    <property type="protein sequence ID" value="KAG9439694.1"/>
    <property type="molecule type" value="Genomic_DNA"/>
</dbReference>
<dbReference type="InterPro" id="IPR015187">
    <property type="entry name" value="BRCA2_OB_1"/>
</dbReference>
<name>A0AAV7DTS6_ARIFI</name>
<keyword evidence="9" id="KW-1185">Reference proteome</keyword>
<feature type="domain" description="Breast cancer type 2 susceptibility protein helical" evidence="7">
    <location>
        <begin position="541"/>
        <end position="607"/>
    </location>
</feature>
<dbReference type="InterPro" id="IPR012340">
    <property type="entry name" value="NA-bd_OB-fold"/>
</dbReference>
<dbReference type="Pfam" id="PF09169">
    <property type="entry name" value="BRCA-2_helical"/>
    <property type="match status" value="1"/>
</dbReference>
<dbReference type="InterPro" id="IPR015525">
    <property type="entry name" value="BRCA2"/>
</dbReference>
<dbReference type="Gene3D" id="2.40.50.140">
    <property type="entry name" value="Nucleic acid-binding proteins"/>
    <property type="match status" value="4"/>
</dbReference>
<evidence type="ECO:0000256" key="2">
    <source>
        <dbReference type="ARBA" id="ARBA00022763"/>
    </source>
</evidence>
<sequence length="1148" mass="127378">MQVVETSSQYSNWQIIADTGGRFKWKTGRPDSGITMSRANEGLTPASNGSLAPLPSMYDLLIQGPPQQSCNDVPAFRTGSGKPVTIKESSIQKAMAVVGEWDVTGSGSSMLLEDNCQDAPMFRTGSGKSIPLKQSAVRKAMSVLGEGVTKDSGCGSNSSLSFRAGGGQKIDVSHASLIRAKTLLQLDENFESYAPEGTRTALNAGKLCNMDKTRDLERTDPFSRPEGIQVSRKEGAQFDTRGSYTSMKHWREDGVTNFLQPELCGSGSKEPQILFHTAGGRSVSVSSNAVKRARSLLGDIDVNILPVKTGSSEEERPSHGLSLNKERVSYASSVNHNSGRDKLSMNNSLPTKWSVHNQQQPSSLSGPFSRENGTMKQTAMRSFVSEATSVQKNSISSLEMLHRDKTPQRRQLHDISTDKRMTSMNQNTFSHEKRKLIMRSSPFKRPRRSQFSAPLQTKFSLLPSGSSTDSTSEASCCSTKVSTRYPFRYNRISLKEFFGGPPVHLNLLGQLSNKVKCVNLDIATHFTFFMRQGSERIGIGYFQHMLAQSGASLRIVTKEWVTNHYKWIIWKLASLEQGYPSKACGKFLTVFNVLEELKYRYEREVNHGHRSALKRILEGDASPGCMVVLCISAVHSFPDTAIENVDPLSTLREEKLDFSHGPQDRCVAKIELTDGWYSVNAHLDAALSRKLLDGELFVGQKLRICGARLCGWIGPVSSLEASQTVSFLLHVNGTYRAHWAERLGFSKGFVTPLAFRCIKPAGGPVPRTLVGITRVYPIIYKERLADGTSILRSQKMEFHMLQQYDQRRLSVAEGVRNRQNDLDVHSIDDYNDSDEAAKICRFLETAMDPEIIMADMTSEQLKSIAAYQAKQEEIRQSRLQKKIEEAFINAGLGERQVTPLMRVRVVSLTGKDSRHKRPSRDGLITIWSPTENLVADLVEGQAYTVEGLVPLNSEANVLHLQARGSSTKWRRLSPSAAENFEPFFTPRKAASILNFCQVPPASEFDIVAVVVYVGEIFGSGRQKKQWVFLTDGSLTGSDAVSRGFSSSLLAVSFSFPPVYDEMLVPVSSHLEGSTVGFCNLIKRTEDALNHIWAAEATENSIYYLHDKISGCSYLKEVAQTVNEWAKVSSLTIQRLKERVLRMICVHDS</sequence>
<feature type="domain" description="BRCA2 OB1" evidence="6">
    <location>
        <begin position="611"/>
        <end position="746"/>
    </location>
</feature>
<comment type="caution">
    <text evidence="8">The sequence shown here is derived from an EMBL/GenBank/DDBJ whole genome shotgun (WGS) entry which is preliminary data.</text>
</comment>
<keyword evidence="1" id="KW-0677">Repeat</keyword>
<evidence type="ECO:0008006" key="10">
    <source>
        <dbReference type="Google" id="ProtNLM"/>
    </source>
</evidence>
<dbReference type="InterPro" id="IPR015252">
    <property type="entry name" value="BRCA2_hlx"/>
</dbReference>
<organism evidence="8 9">
    <name type="scientific">Aristolochia fimbriata</name>
    <name type="common">White veined hardy Dutchman's pipe vine</name>
    <dbReference type="NCBI Taxonomy" id="158543"/>
    <lineage>
        <taxon>Eukaryota</taxon>
        <taxon>Viridiplantae</taxon>
        <taxon>Streptophyta</taxon>
        <taxon>Embryophyta</taxon>
        <taxon>Tracheophyta</taxon>
        <taxon>Spermatophyta</taxon>
        <taxon>Magnoliopsida</taxon>
        <taxon>Magnoliidae</taxon>
        <taxon>Piperales</taxon>
        <taxon>Aristolochiaceae</taxon>
        <taxon>Aristolochia</taxon>
    </lineage>
</organism>
<evidence type="ECO:0000256" key="1">
    <source>
        <dbReference type="ARBA" id="ARBA00022737"/>
    </source>
</evidence>
<dbReference type="InterPro" id="IPR036315">
    <property type="entry name" value="BRCA2_hlx_sf"/>
</dbReference>
<keyword evidence="5" id="KW-0234">DNA repair</keyword>
<dbReference type="GO" id="GO:0000724">
    <property type="term" value="P:double-strand break repair via homologous recombination"/>
    <property type="evidence" value="ECO:0007669"/>
    <property type="project" value="InterPro"/>
</dbReference>
<dbReference type="SUPFAM" id="SSF81878">
    <property type="entry name" value="BRCA2 tower domain"/>
    <property type="match status" value="1"/>
</dbReference>
<dbReference type="PANTHER" id="PTHR11289">
    <property type="entry name" value="BREAST CANCER TYPE 2 SUSCEPTIBILITY PROTEIN BRCA2"/>
    <property type="match status" value="1"/>
</dbReference>
<reference evidence="8 9" key="1">
    <citation type="submission" date="2021-07" db="EMBL/GenBank/DDBJ databases">
        <title>The Aristolochia fimbriata genome: insights into angiosperm evolution, floral development and chemical biosynthesis.</title>
        <authorList>
            <person name="Jiao Y."/>
        </authorList>
    </citation>
    <scope>NUCLEOTIDE SEQUENCE [LARGE SCALE GENOMIC DNA]</scope>
    <source>
        <strain evidence="8">IBCAS-2021</strain>
        <tissue evidence="8">Leaf</tissue>
    </source>
</reference>
<evidence type="ECO:0000313" key="8">
    <source>
        <dbReference type="EMBL" id="KAG9439694.1"/>
    </source>
</evidence>
<dbReference type="AlphaFoldDB" id="A0AAV7DTS6"/>
<protein>
    <recommendedName>
        <fullName evidence="10">Breast cancer type 2 susceptibility protein</fullName>
    </recommendedName>
</protein>
<keyword evidence="4" id="KW-0233">DNA recombination</keyword>
<dbReference type="FunFam" id="2.40.50.140:FF:000262">
    <property type="entry name" value="Protein BREAST CANCER SUSCEPTIBILITY 2 homolog B"/>
    <property type="match status" value="1"/>
</dbReference>
<evidence type="ECO:0000259" key="7">
    <source>
        <dbReference type="Pfam" id="PF09169"/>
    </source>
</evidence>
<dbReference type="SUPFAM" id="SSF50249">
    <property type="entry name" value="Nucleic acid-binding proteins"/>
    <property type="match status" value="3"/>
</dbReference>
<dbReference type="Pfam" id="PF09103">
    <property type="entry name" value="BRCA-2_OB1"/>
    <property type="match status" value="1"/>
</dbReference>
<evidence type="ECO:0000256" key="5">
    <source>
        <dbReference type="ARBA" id="ARBA00023204"/>
    </source>
</evidence>
<dbReference type="Proteomes" id="UP000825729">
    <property type="component" value="Unassembled WGS sequence"/>
</dbReference>
<dbReference type="SUPFAM" id="SSF81872">
    <property type="entry name" value="BRCA2 helical domain"/>
    <property type="match status" value="1"/>
</dbReference>
<evidence type="ECO:0000313" key="9">
    <source>
        <dbReference type="Proteomes" id="UP000825729"/>
    </source>
</evidence>
<dbReference type="InterPro" id="IPR002093">
    <property type="entry name" value="BRCA2_repeat"/>
</dbReference>